<accession>A0A381XTS7</accession>
<organism evidence="1">
    <name type="scientific">marine metagenome</name>
    <dbReference type="NCBI Taxonomy" id="408172"/>
    <lineage>
        <taxon>unclassified sequences</taxon>
        <taxon>metagenomes</taxon>
        <taxon>ecological metagenomes</taxon>
    </lineage>
</organism>
<feature type="non-terminal residue" evidence="1">
    <location>
        <position position="32"/>
    </location>
</feature>
<dbReference type="EMBL" id="UINC01016190">
    <property type="protein sequence ID" value="SVA67597.1"/>
    <property type="molecule type" value="Genomic_DNA"/>
</dbReference>
<evidence type="ECO:0000313" key="1">
    <source>
        <dbReference type="EMBL" id="SVA67597.1"/>
    </source>
</evidence>
<protein>
    <submittedName>
        <fullName evidence="1">Uncharacterized protein</fullName>
    </submittedName>
</protein>
<proteinExistence type="predicted"/>
<reference evidence="1" key="1">
    <citation type="submission" date="2018-05" db="EMBL/GenBank/DDBJ databases">
        <authorList>
            <person name="Lanie J.A."/>
            <person name="Ng W.-L."/>
            <person name="Kazmierczak K.M."/>
            <person name="Andrzejewski T.M."/>
            <person name="Davidsen T.M."/>
            <person name="Wayne K.J."/>
            <person name="Tettelin H."/>
            <person name="Glass J.I."/>
            <person name="Rusch D."/>
            <person name="Podicherti R."/>
            <person name="Tsui H.-C.T."/>
            <person name="Winkler M.E."/>
        </authorList>
    </citation>
    <scope>NUCLEOTIDE SEQUENCE</scope>
</reference>
<sequence length="32" mass="3584">MSVSNMEKSESGLRIRVSDRLRQDFIAACRAG</sequence>
<gene>
    <name evidence="1" type="ORF">METZ01_LOCUS120451</name>
</gene>
<dbReference type="AlphaFoldDB" id="A0A381XTS7"/>
<name>A0A381XTS7_9ZZZZ</name>